<dbReference type="Pfam" id="PF00450">
    <property type="entry name" value="Peptidase_S10"/>
    <property type="match status" value="1"/>
</dbReference>
<dbReference type="PROSITE" id="PS00131">
    <property type="entry name" value="CARBOXYPEPT_SER_SER"/>
    <property type="match status" value="1"/>
</dbReference>
<dbReference type="GO" id="GO:0006508">
    <property type="term" value="P:proteolysis"/>
    <property type="evidence" value="ECO:0007669"/>
    <property type="project" value="UniProtKB-KW"/>
</dbReference>
<dbReference type="InParanoid" id="A0A1J7JSH3"/>
<dbReference type="EMBL" id="KV875096">
    <property type="protein sequence ID" value="OIW30706.1"/>
    <property type="molecule type" value="Genomic_DNA"/>
</dbReference>
<proteinExistence type="inferred from homology"/>
<dbReference type="InterPro" id="IPR029058">
    <property type="entry name" value="AB_hydrolase_fold"/>
</dbReference>
<dbReference type="PRINTS" id="PR00724">
    <property type="entry name" value="CRBOXYPTASEC"/>
</dbReference>
<dbReference type="STRING" id="1408157.A0A1J7JSH3"/>
<dbReference type="Gene3D" id="3.40.50.1820">
    <property type="entry name" value="alpha/beta hydrolase"/>
    <property type="match status" value="1"/>
</dbReference>
<gene>
    <name evidence="8" type="ORF">CONLIGDRAFT_574909</name>
</gene>
<dbReference type="GO" id="GO:0004185">
    <property type="term" value="F:serine-type carboxypeptidase activity"/>
    <property type="evidence" value="ECO:0007669"/>
    <property type="project" value="UniProtKB-UniRule"/>
</dbReference>
<evidence type="ECO:0000256" key="7">
    <source>
        <dbReference type="SAM" id="MobiDB-lite"/>
    </source>
</evidence>
<keyword evidence="2 6" id="KW-0121">Carboxypeptidase</keyword>
<name>A0A1J7JSH3_9PEZI</name>
<evidence type="ECO:0000256" key="1">
    <source>
        <dbReference type="ARBA" id="ARBA00009431"/>
    </source>
</evidence>
<dbReference type="InterPro" id="IPR018202">
    <property type="entry name" value="Ser_caboxypep_ser_AS"/>
</dbReference>
<evidence type="ECO:0000256" key="3">
    <source>
        <dbReference type="ARBA" id="ARBA00022670"/>
    </source>
</evidence>
<keyword evidence="5" id="KW-0325">Glycoprotein</keyword>
<dbReference type="Proteomes" id="UP000182658">
    <property type="component" value="Unassembled WGS sequence"/>
</dbReference>
<evidence type="ECO:0000256" key="5">
    <source>
        <dbReference type="ARBA" id="ARBA00023180"/>
    </source>
</evidence>
<dbReference type="AlphaFoldDB" id="A0A1J7JSH3"/>
<evidence type="ECO:0000256" key="2">
    <source>
        <dbReference type="ARBA" id="ARBA00022645"/>
    </source>
</evidence>
<keyword evidence="9" id="KW-1185">Reference proteome</keyword>
<evidence type="ECO:0000313" key="8">
    <source>
        <dbReference type="EMBL" id="OIW30706.1"/>
    </source>
</evidence>
<dbReference type="EC" id="3.4.16.-" evidence="6"/>
<feature type="non-terminal residue" evidence="8">
    <location>
        <position position="1"/>
    </location>
</feature>
<accession>A0A1J7JSH3</accession>
<dbReference type="OrthoDB" id="443318at2759"/>
<evidence type="ECO:0000313" key="9">
    <source>
        <dbReference type="Proteomes" id="UP000182658"/>
    </source>
</evidence>
<keyword evidence="4 6" id="KW-0378">Hydrolase</keyword>
<comment type="similarity">
    <text evidence="1 6">Belongs to the peptidase S10 family.</text>
</comment>
<dbReference type="InterPro" id="IPR001563">
    <property type="entry name" value="Peptidase_S10"/>
</dbReference>
<feature type="region of interest" description="Disordered" evidence="7">
    <location>
        <begin position="495"/>
        <end position="516"/>
    </location>
</feature>
<keyword evidence="3 6" id="KW-0645">Protease</keyword>
<dbReference type="SUPFAM" id="SSF53474">
    <property type="entry name" value="alpha/beta-Hydrolases"/>
    <property type="match status" value="1"/>
</dbReference>
<dbReference type="PANTHER" id="PTHR11802">
    <property type="entry name" value="SERINE PROTEASE FAMILY S10 SERINE CARBOXYPEPTIDASE"/>
    <property type="match status" value="1"/>
</dbReference>
<evidence type="ECO:0000256" key="4">
    <source>
        <dbReference type="ARBA" id="ARBA00022801"/>
    </source>
</evidence>
<sequence length="516" mass="55863">SLAEFAVNGSAIPEVNFDAGESYAGQLPIGGNSDGKLYFWFWPTTNPDQPKEILIWLNGGPGCSSLEGFLQENGPISWPSGTYKPVENPWSWHHITNVVWIEQPVGTGYSTGTVTATSEDDVAAQFMGFWKNFIETFSMQGYKVYVTGESYAGMYVPYISSHMLDANDTTYFDVKGMHIYDPSISDYMITAIASKAYVDYWSPVFPFNDTTSAELKNISATCGFDAYMDKYLTFPPAGPQPAILPGYYANGSRIPGCAADDLVYYASTELNPGWNIYQVTQLLPLPSDELGFPSSVFYSPPGLEIYFNRTDVKKAINAPLDVDWTICSNIDVFVDNNDNSDPSSFRAIPSVIDRTGNVMISHGLNDFVLIANGTLLAIQNMTFGGKLGFQERPSSPLFVPHHPNPDLATMSGQGVLGTTHTERGLTWSLVTLTGHMVPGWQPAVAWRQVEYLLGRVDSLSSTKPLSNYANATQPAAKALGLGVGPILGSVANATSGSGNGSAPGAGPIPSKWSLFN</sequence>
<reference evidence="8 9" key="1">
    <citation type="submission" date="2016-10" db="EMBL/GenBank/DDBJ databases">
        <title>Draft genome sequence of Coniochaeta ligniaria NRRL30616, a lignocellulolytic fungus for bioabatement of inhibitors in plant biomass hydrolysates.</title>
        <authorList>
            <consortium name="DOE Joint Genome Institute"/>
            <person name="Jimenez D.J."/>
            <person name="Hector R.E."/>
            <person name="Riley R."/>
            <person name="Sun H."/>
            <person name="Grigoriev I.V."/>
            <person name="Van Elsas J.D."/>
            <person name="Nichols N.N."/>
        </authorList>
    </citation>
    <scope>NUCLEOTIDE SEQUENCE [LARGE SCALE GENOMIC DNA]</scope>
    <source>
        <strain evidence="8 9">NRRL 30616</strain>
    </source>
</reference>
<organism evidence="8 9">
    <name type="scientific">Coniochaeta ligniaria NRRL 30616</name>
    <dbReference type="NCBI Taxonomy" id="1408157"/>
    <lineage>
        <taxon>Eukaryota</taxon>
        <taxon>Fungi</taxon>
        <taxon>Dikarya</taxon>
        <taxon>Ascomycota</taxon>
        <taxon>Pezizomycotina</taxon>
        <taxon>Sordariomycetes</taxon>
        <taxon>Sordariomycetidae</taxon>
        <taxon>Coniochaetales</taxon>
        <taxon>Coniochaetaceae</taxon>
        <taxon>Coniochaeta</taxon>
    </lineage>
</organism>
<protein>
    <recommendedName>
        <fullName evidence="6">Carboxypeptidase</fullName>
        <ecNumber evidence="6">3.4.16.-</ecNumber>
    </recommendedName>
</protein>
<dbReference type="PANTHER" id="PTHR11802:SF479">
    <property type="entry name" value="CARBOXYPEPTIDASE"/>
    <property type="match status" value="1"/>
</dbReference>
<evidence type="ECO:0000256" key="6">
    <source>
        <dbReference type="RuleBase" id="RU361156"/>
    </source>
</evidence>